<accession>A0A060TBR4</accession>
<evidence type="ECO:0000256" key="1">
    <source>
        <dbReference type="SAM" id="MobiDB-lite"/>
    </source>
</evidence>
<dbReference type="PhylomeDB" id="A0A060TBR4"/>
<dbReference type="AlphaFoldDB" id="A0A060TBR4"/>
<dbReference type="Pfam" id="PF13373">
    <property type="entry name" value="Dsc3_C"/>
    <property type="match status" value="1"/>
</dbReference>
<dbReference type="InterPro" id="IPR019413">
    <property type="entry name" value="Dsc3_ub-like_dom"/>
</dbReference>
<dbReference type="InterPro" id="IPR045226">
    <property type="entry name" value="Dsc3"/>
</dbReference>
<feature type="domain" description="DSC E3 ubiquitin ligase complex subunit 3 C-terminal" evidence="4">
    <location>
        <begin position="158"/>
        <end position="270"/>
    </location>
</feature>
<name>A0A060TBR4_BLAAD</name>
<evidence type="ECO:0000256" key="2">
    <source>
        <dbReference type="SAM" id="Phobius"/>
    </source>
</evidence>
<evidence type="ECO:0000259" key="4">
    <source>
        <dbReference type="Pfam" id="PF13373"/>
    </source>
</evidence>
<reference evidence="5" key="1">
    <citation type="submission" date="2014-02" db="EMBL/GenBank/DDBJ databases">
        <authorList>
            <person name="Genoscope - CEA"/>
        </authorList>
    </citation>
    <scope>NUCLEOTIDE SEQUENCE</scope>
    <source>
        <strain evidence="5">LS3</strain>
    </source>
</reference>
<reference evidence="5" key="2">
    <citation type="submission" date="2014-06" db="EMBL/GenBank/DDBJ databases">
        <title>The complete genome of Blastobotrys (Arxula) adeninivorans LS3 - a yeast of biotechnological interest.</title>
        <authorList>
            <person name="Kunze G."/>
            <person name="Gaillardin C."/>
            <person name="Czernicka M."/>
            <person name="Durrens P."/>
            <person name="Martin T."/>
            <person name="Boer E."/>
            <person name="Gabaldon T."/>
            <person name="Cruz J."/>
            <person name="Talla E."/>
            <person name="Marck C."/>
            <person name="Goffeau A."/>
            <person name="Barbe V."/>
            <person name="Baret P."/>
            <person name="Baronian K."/>
            <person name="Beier S."/>
            <person name="Bleykasten C."/>
            <person name="Bode R."/>
            <person name="Casaregola S."/>
            <person name="Despons L."/>
            <person name="Fairhead C."/>
            <person name="Giersberg M."/>
            <person name="Gierski P."/>
            <person name="Hahnel U."/>
            <person name="Hartmann A."/>
            <person name="Jankowska D."/>
            <person name="Jubin C."/>
            <person name="Jung P."/>
            <person name="Lafontaine I."/>
            <person name="Leh-Louis V."/>
            <person name="Lemaire M."/>
            <person name="Marcet-Houben M."/>
            <person name="Mascher M."/>
            <person name="Morel G."/>
            <person name="Richard G.-F."/>
            <person name="Riechen J."/>
            <person name="Sacerdot C."/>
            <person name="Sarkar A."/>
            <person name="Savel G."/>
            <person name="Schacherer J."/>
            <person name="Sherman D."/>
            <person name="Straub M.-L."/>
            <person name="Stein N."/>
            <person name="Thierry A."/>
            <person name="Trautwein-Schult A."/>
            <person name="Westhof E."/>
            <person name="Worch S."/>
            <person name="Dujon B."/>
            <person name="Souciet J.-L."/>
            <person name="Wincker P."/>
            <person name="Scholz U."/>
            <person name="Neuveglise N."/>
        </authorList>
    </citation>
    <scope>NUCLEOTIDE SEQUENCE</scope>
    <source>
        <strain evidence="5">LS3</strain>
    </source>
</reference>
<keyword evidence="2" id="KW-0812">Transmembrane</keyword>
<dbReference type="Pfam" id="PF10302">
    <property type="entry name" value="Dsc3_N"/>
    <property type="match status" value="1"/>
</dbReference>
<proteinExistence type="predicted"/>
<organism evidence="5">
    <name type="scientific">Blastobotrys adeninivorans</name>
    <name type="common">Yeast</name>
    <name type="synonym">Arxula adeninivorans</name>
    <dbReference type="NCBI Taxonomy" id="409370"/>
    <lineage>
        <taxon>Eukaryota</taxon>
        <taxon>Fungi</taxon>
        <taxon>Dikarya</taxon>
        <taxon>Ascomycota</taxon>
        <taxon>Saccharomycotina</taxon>
        <taxon>Dipodascomycetes</taxon>
        <taxon>Dipodascales</taxon>
        <taxon>Trichomonascaceae</taxon>
        <taxon>Blastobotrys</taxon>
    </lineage>
</organism>
<sequence length="273" mass="30432">MSTASLSSKAKGKGKAKATPGEWSESDQDEQPQSPSWPATFIIKFSDNSLQDLTLDIDNVLETTVSDLKKLIRQQSGGITVNRRLRLIHSGRVINDQTDLARDVAKVNLSGQINRVDQPVPRVYIHCSIGDILSSQELARESEYDSRVPHRSTLPELRGFDRLRATGFTEEDVADLRRQFNALYGTNPSQNPDEAARLEEEWIDTGVGDAPTNNVVLGGDYLDDLVGVLMGMFLGVLALFFFKESSTFSPRQQRVIFFGIAINFFYAVMRMLA</sequence>
<dbReference type="GO" id="GO:0005783">
    <property type="term" value="C:endoplasmic reticulum"/>
    <property type="evidence" value="ECO:0007669"/>
    <property type="project" value="TreeGrafter"/>
</dbReference>
<feature type="transmembrane region" description="Helical" evidence="2">
    <location>
        <begin position="254"/>
        <end position="272"/>
    </location>
</feature>
<dbReference type="PANTHER" id="PTHR28049">
    <property type="entry name" value="TRANSMEMBRANE PROTEIN YOR223W"/>
    <property type="match status" value="1"/>
</dbReference>
<dbReference type="Gene3D" id="3.10.20.90">
    <property type="entry name" value="Phosphatidylinositol 3-kinase Catalytic Subunit, Chain A, domain 1"/>
    <property type="match status" value="1"/>
</dbReference>
<keyword evidence="2" id="KW-1133">Transmembrane helix</keyword>
<feature type="region of interest" description="Disordered" evidence="1">
    <location>
        <begin position="1"/>
        <end position="36"/>
    </location>
</feature>
<feature type="transmembrane region" description="Helical" evidence="2">
    <location>
        <begin position="225"/>
        <end position="242"/>
    </location>
</feature>
<dbReference type="GO" id="GO:0044695">
    <property type="term" value="C:Dsc E3 ubiquitin ligase complex"/>
    <property type="evidence" value="ECO:0007669"/>
    <property type="project" value="InterPro"/>
</dbReference>
<dbReference type="EMBL" id="HG937694">
    <property type="protein sequence ID" value="CDP38199.1"/>
    <property type="molecule type" value="Genomic_DNA"/>
</dbReference>
<keyword evidence="2" id="KW-0472">Membrane</keyword>
<feature type="domain" description="DSC E3 ubiquitin ligase complex subunit 3 ubiquitin-like" evidence="3">
    <location>
        <begin position="41"/>
        <end position="132"/>
    </location>
</feature>
<dbReference type="PANTHER" id="PTHR28049:SF1">
    <property type="entry name" value="DSC E3 UBIQUITIN LIGASE COMPLEX SUBUNIT 3"/>
    <property type="match status" value="1"/>
</dbReference>
<dbReference type="SUPFAM" id="SSF54236">
    <property type="entry name" value="Ubiquitin-like"/>
    <property type="match status" value="1"/>
</dbReference>
<dbReference type="InterPro" id="IPR029071">
    <property type="entry name" value="Ubiquitin-like_domsf"/>
</dbReference>
<dbReference type="InterPro" id="IPR025390">
    <property type="entry name" value="Dsc3_C"/>
</dbReference>
<evidence type="ECO:0000259" key="3">
    <source>
        <dbReference type="Pfam" id="PF10302"/>
    </source>
</evidence>
<protein>
    <submittedName>
        <fullName evidence="5">ARAD1D29304p</fullName>
    </submittedName>
</protein>
<gene>
    <name evidence="5" type="ORF">GNLVRS02_ARAD1D29304g</name>
</gene>
<evidence type="ECO:0000313" key="5">
    <source>
        <dbReference type="EMBL" id="CDP38199.1"/>
    </source>
</evidence>